<dbReference type="Gene3D" id="3.30.70.370">
    <property type="match status" value="2"/>
</dbReference>
<dbReference type="InterPro" id="IPR036397">
    <property type="entry name" value="RNaseH_sf"/>
</dbReference>
<accession>A0A0C6G2J7</accession>
<proteinExistence type="inferred from homology"/>
<dbReference type="KEGG" id="maqu:Maq22A_3p50540"/>
<comment type="catalytic activity">
    <reaction evidence="6">
        <text>DNA(n) + a 2'-deoxyribonucleoside 5'-triphosphate = DNA(n+1) + diphosphate</text>
        <dbReference type="Rhea" id="RHEA:22508"/>
        <dbReference type="Rhea" id="RHEA-COMP:17339"/>
        <dbReference type="Rhea" id="RHEA-COMP:17340"/>
        <dbReference type="ChEBI" id="CHEBI:33019"/>
        <dbReference type="ChEBI" id="CHEBI:61560"/>
        <dbReference type="ChEBI" id="CHEBI:173112"/>
        <dbReference type="EC" id="2.7.7.7"/>
    </reaction>
</comment>
<dbReference type="InterPro" id="IPR002298">
    <property type="entry name" value="DNA_polymerase_A"/>
</dbReference>
<geneLocation type="plasmid" evidence="9">
    <name>pMaq22A_3p DNA</name>
</geneLocation>
<dbReference type="GO" id="GO:0003677">
    <property type="term" value="F:DNA binding"/>
    <property type="evidence" value="ECO:0007669"/>
    <property type="project" value="InterPro"/>
</dbReference>
<gene>
    <name evidence="8" type="ORF">Maq22A_3p50540</name>
</gene>
<dbReference type="InterPro" id="IPR043502">
    <property type="entry name" value="DNA/RNA_pol_sf"/>
</dbReference>
<dbReference type="EC" id="2.7.7.7" evidence="3"/>
<dbReference type="GO" id="GO:0003887">
    <property type="term" value="F:DNA-directed DNA polymerase activity"/>
    <property type="evidence" value="ECO:0007669"/>
    <property type="project" value="UniProtKB-EC"/>
</dbReference>
<keyword evidence="5 8" id="KW-0378">Hydrolase</keyword>
<dbReference type="Gene3D" id="1.10.150.20">
    <property type="entry name" value="5' to 3' exonuclease, C-terminal subdomain"/>
    <property type="match status" value="2"/>
</dbReference>
<dbReference type="SMART" id="SM00482">
    <property type="entry name" value="POLAc"/>
    <property type="match status" value="1"/>
</dbReference>
<dbReference type="RefSeq" id="WP_060851398.1">
    <property type="nucleotide sequence ID" value="NZ_AP014707.1"/>
</dbReference>
<dbReference type="EMBL" id="AP014707">
    <property type="protein sequence ID" value="BAQ50355.1"/>
    <property type="molecule type" value="Genomic_DNA"/>
</dbReference>
<dbReference type="Pfam" id="PF00476">
    <property type="entry name" value="DNA_pol_A"/>
    <property type="match status" value="2"/>
</dbReference>
<evidence type="ECO:0000313" key="9">
    <source>
        <dbReference type="Proteomes" id="UP000061432"/>
    </source>
</evidence>
<evidence type="ECO:0000256" key="4">
    <source>
        <dbReference type="ARBA" id="ARBA00022705"/>
    </source>
</evidence>
<keyword evidence="4" id="KW-0235">DNA replication</keyword>
<keyword evidence="5 8" id="KW-0540">Nuclease</keyword>
<dbReference type="InterPro" id="IPR012337">
    <property type="entry name" value="RNaseH-like_sf"/>
</dbReference>
<dbReference type="OrthoDB" id="8430095at2"/>
<dbReference type="Proteomes" id="UP000061432">
    <property type="component" value="Plasmid pMaq22A_3p"/>
</dbReference>
<name>A0A0C6G2J7_9HYPH</name>
<evidence type="ECO:0000256" key="6">
    <source>
        <dbReference type="ARBA" id="ARBA00049244"/>
    </source>
</evidence>
<organism evidence="8 9">
    <name type="scientific">Methylobacterium aquaticum</name>
    <dbReference type="NCBI Taxonomy" id="270351"/>
    <lineage>
        <taxon>Bacteria</taxon>
        <taxon>Pseudomonadati</taxon>
        <taxon>Pseudomonadota</taxon>
        <taxon>Alphaproteobacteria</taxon>
        <taxon>Hyphomicrobiales</taxon>
        <taxon>Methylobacteriaceae</taxon>
        <taxon>Methylobacterium</taxon>
    </lineage>
</organism>
<dbReference type="AlphaFoldDB" id="A0A0C6G2J7"/>
<evidence type="ECO:0000256" key="1">
    <source>
        <dbReference type="ARBA" id="ARBA00007705"/>
    </source>
</evidence>
<evidence type="ECO:0000313" key="8">
    <source>
        <dbReference type="EMBL" id="BAQ50355.1"/>
    </source>
</evidence>
<protein>
    <recommendedName>
        <fullName evidence="3">DNA-directed DNA polymerase</fullName>
        <ecNumber evidence="3">2.7.7.7</ecNumber>
    </recommendedName>
</protein>
<reference evidence="9" key="2">
    <citation type="submission" date="2015-01" db="EMBL/GenBank/DDBJ databases">
        <title>Complete genome sequence of Methylobacterium aquaticum strain 22A.</title>
        <authorList>
            <person name="Tani A."/>
            <person name="Ogura Y."/>
            <person name="Hayashi T."/>
        </authorList>
    </citation>
    <scope>NUCLEOTIDE SEQUENCE [LARGE SCALE GENOMIC DNA]</scope>
    <source>
        <strain evidence="9">MA-22A</strain>
        <plasmid evidence="9">Plasmid pMaq22A_3p DNA</plasmid>
    </source>
</reference>
<dbReference type="GO" id="GO:0004527">
    <property type="term" value="F:exonuclease activity"/>
    <property type="evidence" value="ECO:0007669"/>
    <property type="project" value="UniProtKB-KW"/>
</dbReference>
<dbReference type="Gene3D" id="3.30.420.10">
    <property type="entry name" value="Ribonuclease H-like superfamily/Ribonuclease H"/>
    <property type="match status" value="1"/>
</dbReference>
<dbReference type="PANTHER" id="PTHR10133">
    <property type="entry name" value="DNA POLYMERASE I"/>
    <property type="match status" value="1"/>
</dbReference>
<dbReference type="GO" id="GO:0006261">
    <property type="term" value="P:DNA-templated DNA replication"/>
    <property type="evidence" value="ECO:0007669"/>
    <property type="project" value="InterPro"/>
</dbReference>
<dbReference type="SUPFAM" id="SSF56672">
    <property type="entry name" value="DNA/RNA polymerases"/>
    <property type="match status" value="1"/>
</dbReference>
<comment type="similarity">
    <text evidence="1">Belongs to the DNA polymerase type-A family.</text>
</comment>
<evidence type="ECO:0000256" key="5">
    <source>
        <dbReference type="ARBA" id="ARBA00022839"/>
    </source>
</evidence>
<dbReference type="SUPFAM" id="SSF53098">
    <property type="entry name" value="Ribonuclease H-like"/>
    <property type="match status" value="1"/>
</dbReference>
<dbReference type="GO" id="GO:0006302">
    <property type="term" value="P:double-strand break repair"/>
    <property type="evidence" value="ECO:0007669"/>
    <property type="project" value="TreeGrafter"/>
</dbReference>
<keyword evidence="5 8" id="KW-0269">Exonuclease</keyword>
<dbReference type="PANTHER" id="PTHR10133:SF27">
    <property type="entry name" value="DNA POLYMERASE NU"/>
    <property type="match status" value="1"/>
</dbReference>
<sequence>MNMQTRIQVEPQTVLVDARNPEVIDEIEALIQRSTFVGFDLETEDSERHEGLNRYCKYNEDGFKSDKSKTVFDWRRTTICGASFYSEEAPDRAYYINFGHLDAENRLPVELLLRLLKALPEGSHFIAHNSAFEQTVIKAVLDYDFPPGSIICTMTQAVSAYGPDTYSQDAWRAAGQGDIGQLVEGLIRHASGFNRETGEMSPALSDLVFKIVGKSSKASFSWNGFVNAIAYGYGLKQAVRSHFGVQMRTFEETLDGEAHMGLVTGEQVAAYGADDAYWAVRLFRFLLTYMMRNGGKPLVDTFFHQENVMPAIFASIAIGGMRVNAPAIRQRTEAERVTAAQILREMKAAARNLRFPDEPNAELMRRESWYGPSKDGKKLGYQTYRAKVHAWLDADDCADDYEQLLQVRGPVSNGWATERGVNEKKLLGVNLAHYMPVRTILYDLLGCKLVVSKGKVASDGEARGRVVDRLKDGKHLGREEIRQAWAELQADLHVRIAAGGEEGLAAGVVLEEHTARIERIEAAWTAKDKPSREDLEPFAIHHNRHALAVIDCINRLSGVEQRMKLFLTPYSMLVDPETGRMYPQVTSLLATRRMAGSNPNPMQLGKRGEAAYVRGFYLGDHDDHLIVSLDWSGVELVEIGEFSGDPKFFEAFGQIPHQDLHAGTATALLALDCPGMNIELFKSLKTMTSWNEWLSDNHGKAERLPRLMTNLKGELLASNKAYGYWRTVFGKEANFNYFYSGWLATIGERAGWSQTKTADATNAYRDQFPVAEQWRVDQIANVGMAGFVTLPDGHRYTRFEATMTWSSEWCDKFLLDTLGGENYNAVIRWIMRKIQKRAGNQTVNAIIQGTCATLAKRSIVRTILFFRSLGWTDREFRFLVPIHDELVWSVHQDLVVPFVRNAHRIMIDHGDIFKSCKLDSSPAIGVTFEPWHEKKAYGGQIELFEPEAAVVGKERAGKRLDDQGILDVVEYLKQQRIRMREAA</sequence>
<dbReference type="InterPro" id="IPR001098">
    <property type="entry name" value="DNA-dir_DNA_pol_A_palm_dom"/>
</dbReference>
<keyword evidence="8" id="KW-0614">Plasmid</keyword>
<evidence type="ECO:0000256" key="3">
    <source>
        <dbReference type="ARBA" id="ARBA00012417"/>
    </source>
</evidence>
<comment type="subunit">
    <text evidence="2">Single-chain monomer with multiple functions.</text>
</comment>
<evidence type="ECO:0000259" key="7">
    <source>
        <dbReference type="SMART" id="SM00482"/>
    </source>
</evidence>
<reference evidence="8 9" key="1">
    <citation type="journal article" date="2015" name="Genome Announc.">
        <title>Complete Genome Sequence of Methylobacterium aquaticum Strain 22A, Isolated from Racomitrium japonicum Moss.</title>
        <authorList>
            <person name="Tani A."/>
            <person name="Ogura Y."/>
            <person name="Hayashi T."/>
            <person name="Kimbara K."/>
        </authorList>
    </citation>
    <scope>NUCLEOTIDE SEQUENCE [LARGE SCALE GENOMIC DNA]</scope>
    <source>
        <strain evidence="8 9">MA-22A</strain>
        <plasmid evidence="9">Plasmid pMaq22A_3p DNA</plasmid>
    </source>
</reference>
<feature type="domain" description="DNA-directed DNA polymerase family A palm" evidence="7">
    <location>
        <begin position="613"/>
        <end position="894"/>
    </location>
</feature>
<dbReference type="PATRIC" id="fig|270351.10.peg.7541"/>
<evidence type="ECO:0000256" key="2">
    <source>
        <dbReference type="ARBA" id="ARBA00011541"/>
    </source>
</evidence>